<dbReference type="RefSeq" id="XP_023162975.1">
    <property type="nucleotide sequence ID" value="XM_023307207.2"/>
</dbReference>
<dbReference type="PANTHER" id="PTHR10131">
    <property type="entry name" value="TNF RECEPTOR ASSOCIATED FACTOR"/>
    <property type="match status" value="1"/>
</dbReference>
<dbReference type="Pfam" id="PF22486">
    <property type="entry name" value="MATH_2"/>
    <property type="match status" value="1"/>
</dbReference>
<dbReference type="Gene3D" id="2.60.210.10">
    <property type="entry name" value="Apoptosis, Tumor Necrosis Factor Receptor Associated Protein 2, Chain A"/>
    <property type="match status" value="1"/>
</dbReference>
<keyword evidence="4" id="KW-0675">Receptor</keyword>
<reference evidence="4" key="1">
    <citation type="submission" date="2025-08" db="UniProtKB">
        <authorList>
            <consortium name="RefSeq"/>
        </authorList>
    </citation>
    <scope>IDENTIFICATION</scope>
    <source>
        <strain evidence="4">15085-1641.00</strain>
        <tissue evidence="4">Whole body</tissue>
    </source>
</reference>
<dbReference type="PROSITE" id="PS50144">
    <property type="entry name" value="MATH"/>
    <property type="match status" value="1"/>
</dbReference>
<sequence>MMSFNKSADDRSIQQPKSTTIVKYEKSSCLFCNEWFDAQTFTEHLIHCGQVLEECPNNCNVFIPRIRMRSHLKECPRGKHQHNMQRLSVSMERLDQHTDHRVQVLEQDISTIRSVLNEEIRQRLHLITDVGNIRKHNQVVEDRTRETDECITELRQQLDDERVQRGFATEQNQVDFQYCCSITQSLKEQVEMKMTDLQQHINQLSSDVSFHQNQLNDNIMKLEEIVFENERTNRNKFMQIDQFLQEINEDIKTKLGSTDFSTTKQATLDYEVKNVKSVMCETEERCDKLQSIVQNLDKALHQTMQSIADIENQLAMQQRIASVQNIRGHLIWRIKDYSKKLEEAKQYDTILHSTMFSNKAFGYALRLDIYLNGKGTWKGRNLIACLNVLSGEYDPLLKWPCRLQAEIIIRDQSEITLESQDYVKTIYVRKKSDDYIQTNQYFHIPHKVITSRNYLRNDSLFVEVRVLK</sequence>
<dbReference type="InterPro" id="IPR002083">
    <property type="entry name" value="MATH/TRAF_dom"/>
</dbReference>
<name>A0A6J1LCJ4_DROHY</name>
<keyword evidence="3" id="KW-1185">Reference proteome</keyword>
<dbReference type="FunFam" id="3.30.40.10:FF:000586">
    <property type="entry name" value="Traf3, isoform A"/>
    <property type="match status" value="1"/>
</dbReference>
<evidence type="ECO:0000313" key="3">
    <source>
        <dbReference type="Proteomes" id="UP000504633"/>
    </source>
</evidence>
<feature type="coiled-coil region" evidence="1">
    <location>
        <begin position="187"/>
        <end position="214"/>
    </location>
</feature>
<protein>
    <submittedName>
        <fullName evidence="4">TNF receptor-associated factor 3</fullName>
    </submittedName>
</protein>
<keyword evidence="1" id="KW-0175">Coiled coil</keyword>
<dbReference type="InterPro" id="IPR013083">
    <property type="entry name" value="Znf_RING/FYVE/PHD"/>
</dbReference>
<dbReference type="KEGG" id="dhe:111594071"/>
<dbReference type="Gene3D" id="3.30.40.10">
    <property type="entry name" value="Zinc/RING finger domain, C3HC4 (zinc finger)"/>
    <property type="match status" value="1"/>
</dbReference>
<dbReference type="SUPFAM" id="SSF49599">
    <property type="entry name" value="TRAF domain-like"/>
    <property type="match status" value="1"/>
</dbReference>
<dbReference type="OMA" id="CNVFIPR"/>
<dbReference type="CTD" id="32611"/>
<dbReference type="Proteomes" id="UP000504633">
    <property type="component" value="Unplaced"/>
</dbReference>
<gene>
    <name evidence="4" type="primary">LOC111594071</name>
</gene>
<organism evidence="3 4">
    <name type="scientific">Drosophila hydei</name>
    <name type="common">Fruit fly</name>
    <dbReference type="NCBI Taxonomy" id="7224"/>
    <lineage>
        <taxon>Eukaryota</taxon>
        <taxon>Metazoa</taxon>
        <taxon>Ecdysozoa</taxon>
        <taxon>Arthropoda</taxon>
        <taxon>Hexapoda</taxon>
        <taxon>Insecta</taxon>
        <taxon>Pterygota</taxon>
        <taxon>Neoptera</taxon>
        <taxon>Endopterygota</taxon>
        <taxon>Diptera</taxon>
        <taxon>Brachycera</taxon>
        <taxon>Muscomorpha</taxon>
        <taxon>Ephydroidea</taxon>
        <taxon>Drosophilidae</taxon>
        <taxon>Drosophila</taxon>
    </lineage>
</organism>
<accession>A0A6J1LCJ4</accession>
<evidence type="ECO:0000256" key="1">
    <source>
        <dbReference type="SAM" id="Coils"/>
    </source>
</evidence>
<evidence type="ECO:0000259" key="2">
    <source>
        <dbReference type="PROSITE" id="PS50144"/>
    </source>
</evidence>
<dbReference type="OrthoDB" id="1737200at2759"/>
<dbReference type="PANTHER" id="PTHR10131:SF138">
    <property type="entry name" value="RE66324P"/>
    <property type="match status" value="1"/>
</dbReference>
<dbReference type="InterPro" id="IPR008974">
    <property type="entry name" value="TRAF-like"/>
</dbReference>
<dbReference type="GeneID" id="111594071"/>
<dbReference type="AlphaFoldDB" id="A0A6J1LCJ4"/>
<proteinExistence type="predicted"/>
<evidence type="ECO:0000313" key="4">
    <source>
        <dbReference type="RefSeq" id="XP_023162975.1"/>
    </source>
</evidence>
<feature type="domain" description="MATH" evidence="2">
    <location>
        <begin position="327"/>
        <end position="466"/>
    </location>
</feature>